<proteinExistence type="predicted"/>
<gene>
    <name evidence="2" type="ORF">FGL85_00970</name>
</gene>
<dbReference type="EMBL" id="CP042383">
    <property type="protein sequence ID" value="QEA41207.1"/>
    <property type="molecule type" value="Genomic_DNA"/>
</dbReference>
<sequence>MNEVLKVIQTLVFLFFAGGFGYGGAKFLKKQASVQKNEHIKTILTFASQAVLSAQALLGDGKVQQESAAYDVKARLDENGLGDKFTQAQILAYIKQAYATNKADGSLATVKPVVSAEELAEAEKVVAVTDNKAAAPTEAQ</sequence>
<evidence type="ECO:0000313" key="2">
    <source>
        <dbReference type="EMBL" id="QEA41207.1"/>
    </source>
</evidence>
<dbReference type="KEGG" id="lpse:FGL85_00970"/>
<accession>A0A5B8SYH8</accession>
<dbReference type="AlphaFoldDB" id="A0A5B8SYH8"/>
<dbReference type="Proteomes" id="UP000321296">
    <property type="component" value="Chromosome"/>
</dbReference>
<evidence type="ECO:0000313" key="3">
    <source>
        <dbReference type="Proteomes" id="UP000321296"/>
    </source>
</evidence>
<feature type="transmembrane region" description="Helical" evidence="1">
    <location>
        <begin position="6"/>
        <end position="25"/>
    </location>
</feature>
<name>A0A5B8SYH8_LEUPS</name>
<organism evidence="2 3">
    <name type="scientific">Leuconostoc pseudomesenteroides</name>
    <dbReference type="NCBI Taxonomy" id="33968"/>
    <lineage>
        <taxon>Bacteria</taxon>
        <taxon>Bacillati</taxon>
        <taxon>Bacillota</taxon>
        <taxon>Bacilli</taxon>
        <taxon>Lactobacillales</taxon>
        <taxon>Lactobacillaceae</taxon>
        <taxon>Leuconostoc</taxon>
    </lineage>
</organism>
<protein>
    <recommendedName>
        <fullName evidence="4">Holin</fullName>
    </recommendedName>
</protein>
<reference evidence="2 3" key="1">
    <citation type="submission" date="2019-06" db="EMBL/GenBank/DDBJ databases">
        <title>Genome analyses of bacteria isolated from kimchi.</title>
        <authorList>
            <person name="Lee S."/>
            <person name="Ahn S."/>
            <person name="Roh S."/>
        </authorList>
    </citation>
    <scope>NUCLEOTIDE SEQUENCE [LARGE SCALE GENOMIC DNA]</scope>
    <source>
        <strain evidence="2 3">CBA3630</strain>
    </source>
</reference>
<keyword evidence="1" id="KW-0472">Membrane</keyword>
<evidence type="ECO:0008006" key="4">
    <source>
        <dbReference type="Google" id="ProtNLM"/>
    </source>
</evidence>
<evidence type="ECO:0000256" key="1">
    <source>
        <dbReference type="SAM" id="Phobius"/>
    </source>
</evidence>
<dbReference type="RefSeq" id="WP_147651063.1">
    <property type="nucleotide sequence ID" value="NZ_CP042383.1"/>
</dbReference>
<keyword evidence="1" id="KW-1133">Transmembrane helix</keyword>
<keyword evidence="1" id="KW-0812">Transmembrane</keyword>